<dbReference type="Proteomes" id="UP000887579">
    <property type="component" value="Unplaced"/>
</dbReference>
<name>A0AC34FQB3_9BILA</name>
<organism evidence="1 2">
    <name type="scientific">Panagrolaimus sp. ES5</name>
    <dbReference type="NCBI Taxonomy" id="591445"/>
    <lineage>
        <taxon>Eukaryota</taxon>
        <taxon>Metazoa</taxon>
        <taxon>Ecdysozoa</taxon>
        <taxon>Nematoda</taxon>
        <taxon>Chromadorea</taxon>
        <taxon>Rhabditida</taxon>
        <taxon>Tylenchina</taxon>
        <taxon>Panagrolaimomorpha</taxon>
        <taxon>Panagrolaimoidea</taxon>
        <taxon>Panagrolaimidae</taxon>
        <taxon>Panagrolaimus</taxon>
    </lineage>
</organism>
<protein>
    <submittedName>
        <fullName evidence="2">Uncharacterized protein</fullName>
    </submittedName>
</protein>
<sequence length="213" mass="24935">MNKDSIPLYSGYEDEEKSSNFYTVITKVIKFVIAAIVVFVIAFVAAWFTFVGTYYFTAKNEKPSNLMEESCFVQLPFHILKYLQRELSTKQIIEDDMFPAHYEVLAQIRQAYDQKAEKYAETFVQQANVRNGYYYPDPTFILSTVYFFSTLFAIVLRCIPFHRPGFIFTNREAKLVKVKQFLRAIVYVYVAMLYAIGIYKLVNVFSTDCSTYY</sequence>
<accession>A0AC34FQB3</accession>
<reference evidence="2" key="1">
    <citation type="submission" date="2022-11" db="UniProtKB">
        <authorList>
            <consortium name="WormBaseParasite"/>
        </authorList>
    </citation>
    <scope>IDENTIFICATION</scope>
</reference>
<evidence type="ECO:0000313" key="1">
    <source>
        <dbReference type="Proteomes" id="UP000887579"/>
    </source>
</evidence>
<evidence type="ECO:0000313" key="2">
    <source>
        <dbReference type="WBParaSite" id="ES5_v2.g19482.t1"/>
    </source>
</evidence>
<dbReference type="WBParaSite" id="ES5_v2.g19482.t1">
    <property type="protein sequence ID" value="ES5_v2.g19482.t1"/>
    <property type="gene ID" value="ES5_v2.g19482"/>
</dbReference>
<proteinExistence type="predicted"/>